<dbReference type="FunFam" id="1.20.5.550:FF:000001">
    <property type="entry name" value="Bifunctional protein PutA"/>
    <property type="match status" value="1"/>
</dbReference>
<dbReference type="Gene3D" id="1.10.1220.10">
    <property type="entry name" value="Met repressor-like"/>
    <property type="match status" value="1"/>
</dbReference>
<dbReference type="EMBL" id="AP022360">
    <property type="protein sequence ID" value="BBU84856.1"/>
    <property type="molecule type" value="Genomic_DNA"/>
</dbReference>
<dbReference type="FunFam" id="1.10.1220.10:FF:000006">
    <property type="entry name" value="Bifunctional protein PutA"/>
    <property type="match status" value="1"/>
</dbReference>
<dbReference type="InterPro" id="IPR024089">
    <property type="entry name" value="PRODH_PutA_dom_I/II"/>
</dbReference>
<evidence type="ECO:0000313" key="5">
    <source>
        <dbReference type="Proteomes" id="UP000467488"/>
    </source>
</evidence>
<dbReference type="CDD" id="cd22233">
    <property type="entry name" value="RHH_CopAso-like"/>
    <property type="match status" value="1"/>
</dbReference>
<evidence type="ECO:0000259" key="2">
    <source>
        <dbReference type="Pfam" id="PF18327"/>
    </source>
</evidence>
<dbReference type="GO" id="GO:0006355">
    <property type="term" value="P:regulation of DNA-templated transcription"/>
    <property type="evidence" value="ECO:0007669"/>
    <property type="project" value="InterPro"/>
</dbReference>
<dbReference type="InterPro" id="IPR010985">
    <property type="entry name" value="Ribbon_hlx_hlx"/>
</dbReference>
<protein>
    <recommendedName>
        <fullName evidence="6">Trifunctional transcriptional regulator/proline dehydrogenase/pyrroline-5-carboxylate dehydrogenase</fullName>
    </recommendedName>
</protein>
<dbReference type="InterPro" id="IPR024082">
    <property type="entry name" value="PRODH_PutA_dom_II"/>
</dbReference>
<dbReference type="Pfam" id="PF18327">
    <property type="entry name" value="PRODH"/>
    <property type="match status" value="1"/>
</dbReference>
<sequence>MGTTTMGVKLDDATRERIKSAATRIDRTPHWLIKQAIFSYLEQLENSDTLPELPALLSGAANESDEAPTPAEEPHQPFLYDFAEQILPQSVSRAAITAAYRRPETEAVSMLLEQARLPQPVAEQAHKLAYQLADKLRNQKNASGRAGMVQGLLQEFSLSSQEGVALMCLAEALLRIPDKATRDALIRDKISNGNWQSHIGRSPSLFVNAATWGLLFTGKLVSTHNEASLSRSLNRIIGKSGSGNR</sequence>
<name>A0A8S0FXC8_ECOLX</name>
<evidence type="ECO:0000259" key="3">
    <source>
        <dbReference type="Pfam" id="PF21775"/>
    </source>
</evidence>
<dbReference type="Pfam" id="PF21775">
    <property type="entry name" value="PutA_1st"/>
    <property type="match status" value="1"/>
</dbReference>
<dbReference type="GO" id="GO:0003842">
    <property type="term" value="F:L-glutamate gamma-semialdehyde dehydrogenase activity"/>
    <property type="evidence" value="ECO:0007669"/>
    <property type="project" value="InterPro"/>
</dbReference>
<dbReference type="InterPro" id="IPR024090">
    <property type="entry name" value="PRODH_PutA_dom_I"/>
</dbReference>
<feature type="domain" description="Proline dehydrogenase PutA" evidence="1">
    <location>
        <begin position="149"/>
        <end position="242"/>
    </location>
</feature>
<proteinExistence type="predicted"/>
<gene>
    <name evidence="4" type="ORF">EIMP300_62560</name>
</gene>
<accession>A0A8S0FXC8</accession>
<dbReference type="Proteomes" id="UP000467488">
    <property type="component" value="Chromosome"/>
</dbReference>
<dbReference type="GO" id="GO:0043565">
    <property type="term" value="F:sequence-specific DNA binding"/>
    <property type="evidence" value="ECO:0007669"/>
    <property type="project" value="UniProtKB-ARBA"/>
</dbReference>
<dbReference type="Pfam" id="PF14850">
    <property type="entry name" value="Pro_dh-DNA_bdg"/>
    <property type="match status" value="1"/>
</dbReference>
<reference evidence="4 5" key="1">
    <citation type="submission" date="2020-01" db="EMBL/GenBank/DDBJ databases">
        <title>Dynamics of blaIMP-6 dissemination in carbapenem resistant Enterobacteriacea isolated from regional surveillance in Osaka, Japan.</title>
        <authorList>
            <person name="Abe R."/>
            <person name="Akeda Y."/>
            <person name="Sugawara Y."/>
            <person name="Yamamoto N."/>
            <person name="Tomono K."/>
            <person name="Takeuchi D."/>
            <person name="Kawahara R."/>
            <person name="Hamada S."/>
        </authorList>
    </citation>
    <scope>NUCLEOTIDE SEQUENCE [LARGE SCALE GENOMIC DNA]</scope>
    <source>
        <strain evidence="4 5">E300</strain>
    </source>
</reference>
<dbReference type="Gene3D" id="1.20.5.550">
    <property type="entry name" value="Single Helix bin"/>
    <property type="match status" value="1"/>
</dbReference>
<evidence type="ECO:0008006" key="6">
    <source>
        <dbReference type="Google" id="ProtNLM"/>
    </source>
</evidence>
<dbReference type="SUPFAM" id="SSF81935">
    <property type="entry name" value="N-terminal domain of bifunctional PutA protein"/>
    <property type="match status" value="1"/>
</dbReference>
<dbReference type="AlphaFoldDB" id="A0A8S0FXC8"/>
<dbReference type="SUPFAM" id="SSF47598">
    <property type="entry name" value="Ribbon-helix-helix"/>
    <property type="match status" value="1"/>
</dbReference>
<evidence type="ECO:0000259" key="1">
    <source>
        <dbReference type="Pfam" id="PF14850"/>
    </source>
</evidence>
<evidence type="ECO:0000313" key="4">
    <source>
        <dbReference type="EMBL" id="BBU84856.1"/>
    </source>
</evidence>
<dbReference type="InterPro" id="IPR013321">
    <property type="entry name" value="Arc_rbn_hlx_hlx"/>
</dbReference>
<dbReference type="InterPro" id="IPR048798">
    <property type="entry name" value="PutA_RHH"/>
</dbReference>
<dbReference type="Gene3D" id="1.10.2060.10">
    <property type="entry name" value="PutA proline dehydrogenase (PRODH), domain 2"/>
    <property type="match status" value="1"/>
</dbReference>
<feature type="domain" description="PutA RHH" evidence="3">
    <location>
        <begin position="11"/>
        <end position="43"/>
    </location>
</feature>
<dbReference type="InterPro" id="IPR041349">
    <property type="entry name" value="PRODH"/>
</dbReference>
<organism evidence="4 5">
    <name type="scientific">Escherichia coli</name>
    <dbReference type="NCBI Taxonomy" id="562"/>
    <lineage>
        <taxon>Bacteria</taxon>
        <taxon>Pseudomonadati</taxon>
        <taxon>Pseudomonadota</taxon>
        <taxon>Gammaproteobacteria</taxon>
        <taxon>Enterobacterales</taxon>
        <taxon>Enterobacteriaceae</taxon>
        <taxon>Escherichia</taxon>
    </lineage>
</organism>
<feature type="domain" description="Proline utilization A proline dehydrogenase N-terminal" evidence="2">
    <location>
        <begin position="90"/>
        <end position="137"/>
    </location>
</feature>